<keyword evidence="5 9" id="KW-0378">Hydrolase</keyword>
<keyword evidence="7" id="KW-0862">Zinc</keyword>
<evidence type="ECO:0000256" key="5">
    <source>
        <dbReference type="ARBA" id="ARBA00022801"/>
    </source>
</evidence>
<gene>
    <name evidence="12" type="ORF">UY3_05220</name>
</gene>
<comment type="similarity">
    <text evidence="8">Belongs to the peptidase C19 family. USP12/USP46 subfamily.</text>
</comment>
<evidence type="ECO:0000313" key="13">
    <source>
        <dbReference type="Proteomes" id="UP000031443"/>
    </source>
</evidence>
<dbReference type="PANTHER" id="PTHR24006">
    <property type="entry name" value="UBIQUITIN CARBOXYL-TERMINAL HYDROLASE"/>
    <property type="match status" value="1"/>
</dbReference>
<evidence type="ECO:0000256" key="3">
    <source>
        <dbReference type="ARBA" id="ARBA00022723"/>
    </source>
</evidence>
<dbReference type="GO" id="GO:0006508">
    <property type="term" value="P:proteolysis"/>
    <property type="evidence" value="ECO:0007669"/>
    <property type="project" value="UniProtKB-KW"/>
</dbReference>
<dbReference type="InterPro" id="IPR001394">
    <property type="entry name" value="Peptidase_C19_UCH"/>
</dbReference>
<feature type="compositionally biased region" description="Polar residues" evidence="10">
    <location>
        <begin position="599"/>
        <end position="609"/>
    </location>
</feature>
<keyword evidence="3" id="KW-0479">Metal-binding</keyword>
<dbReference type="PROSITE" id="PS00973">
    <property type="entry name" value="USP_2"/>
    <property type="match status" value="1"/>
</dbReference>
<comment type="catalytic activity">
    <reaction evidence="1 9">
        <text>Thiol-dependent hydrolysis of ester, thioester, amide, peptide and isopeptide bonds formed by the C-terminal Gly of ubiquitin (a 76-residue protein attached to proteins as an intracellular targeting signal).</text>
        <dbReference type="EC" id="3.4.19.12"/>
    </reaction>
</comment>
<reference evidence="13" key="1">
    <citation type="journal article" date="2013" name="Nat. Genet.">
        <title>The draft genomes of soft-shell turtle and green sea turtle yield insights into the development and evolution of the turtle-specific body plan.</title>
        <authorList>
            <person name="Wang Z."/>
            <person name="Pascual-Anaya J."/>
            <person name="Zadissa A."/>
            <person name="Li W."/>
            <person name="Niimura Y."/>
            <person name="Huang Z."/>
            <person name="Li C."/>
            <person name="White S."/>
            <person name="Xiong Z."/>
            <person name="Fang D."/>
            <person name="Wang B."/>
            <person name="Ming Y."/>
            <person name="Chen Y."/>
            <person name="Zheng Y."/>
            <person name="Kuraku S."/>
            <person name="Pignatelli M."/>
            <person name="Herrero J."/>
            <person name="Beal K."/>
            <person name="Nozawa M."/>
            <person name="Li Q."/>
            <person name="Wang J."/>
            <person name="Zhang H."/>
            <person name="Yu L."/>
            <person name="Shigenobu S."/>
            <person name="Wang J."/>
            <person name="Liu J."/>
            <person name="Flicek P."/>
            <person name="Searle S."/>
            <person name="Wang J."/>
            <person name="Kuratani S."/>
            <person name="Yin Y."/>
            <person name="Aken B."/>
            <person name="Zhang G."/>
            <person name="Irie N."/>
        </authorList>
    </citation>
    <scope>NUCLEOTIDE SEQUENCE [LARGE SCALE GENOMIC DNA]</scope>
</reference>
<dbReference type="InterPro" id="IPR050164">
    <property type="entry name" value="Peptidase_C19"/>
</dbReference>
<dbReference type="GO" id="GO:0005634">
    <property type="term" value="C:nucleus"/>
    <property type="evidence" value="ECO:0007669"/>
    <property type="project" value="TreeGrafter"/>
</dbReference>
<feature type="compositionally biased region" description="Polar residues" evidence="10">
    <location>
        <begin position="141"/>
        <end position="152"/>
    </location>
</feature>
<keyword evidence="13" id="KW-1185">Reference proteome</keyword>
<feature type="region of interest" description="Disordered" evidence="10">
    <location>
        <begin position="589"/>
        <end position="609"/>
    </location>
</feature>
<dbReference type="STRING" id="8469.M7BPE8"/>
<dbReference type="Proteomes" id="UP000031443">
    <property type="component" value="Unassembled WGS sequence"/>
</dbReference>
<dbReference type="EC" id="3.4.19.12" evidence="9"/>
<dbReference type="GO" id="GO:0016579">
    <property type="term" value="P:protein deubiquitination"/>
    <property type="evidence" value="ECO:0007669"/>
    <property type="project" value="InterPro"/>
</dbReference>
<dbReference type="CDD" id="cd02663">
    <property type="entry name" value="Peptidase_C19G"/>
    <property type="match status" value="1"/>
</dbReference>
<dbReference type="SUPFAM" id="SSF54001">
    <property type="entry name" value="Cysteine proteinases"/>
    <property type="match status" value="1"/>
</dbReference>
<accession>M7BPE8</accession>
<evidence type="ECO:0000256" key="4">
    <source>
        <dbReference type="ARBA" id="ARBA00022786"/>
    </source>
</evidence>
<evidence type="ECO:0000256" key="2">
    <source>
        <dbReference type="ARBA" id="ARBA00022670"/>
    </source>
</evidence>
<proteinExistence type="inferred from homology"/>
<evidence type="ECO:0000256" key="7">
    <source>
        <dbReference type="ARBA" id="ARBA00022833"/>
    </source>
</evidence>
<dbReference type="Gene3D" id="3.90.70.10">
    <property type="entry name" value="Cysteine proteinases"/>
    <property type="match status" value="2"/>
</dbReference>
<feature type="compositionally biased region" description="Low complexity" evidence="10">
    <location>
        <begin position="217"/>
        <end position="226"/>
    </location>
</feature>
<feature type="domain" description="USP" evidence="11">
    <location>
        <begin position="23"/>
        <end position="403"/>
    </location>
</feature>
<dbReference type="Pfam" id="PF00443">
    <property type="entry name" value="UCH"/>
    <property type="match status" value="1"/>
</dbReference>
<evidence type="ECO:0000259" key="11">
    <source>
        <dbReference type="PROSITE" id="PS50235"/>
    </source>
</evidence>
<feature type="region of interest" description="Disordered" evidence="10">
    <location>
        <begin position="182"/>
        <end position="211"/>
    </location>
</feature>
<keyword evidence="2 9" id="KW-0645">Protease</keyword>
<dbReference type="InterPro" id="IPR038765">
    <property type="entry name" value="Papain-like_cys_pep_sf"/>
</dbReference>
<protein>
    <recommendedName>
        <fullName evidence="9">Ubiquitin carboxyl-terminal hydrolase</fullName>
        <ecNumber evidence="9">3.4.19.12</ecNumber>
    </recommendedName>
</protein>
<evidence type="ECO:0000256" key="9">
    <source>
        <dbReference type="RuleBase" id="RU366025"/>
    </source>
</evidence>
<feature type="non-terminal residue" evidence="12">
    <location>
        <position position="1"/>
    </location>
</feature>
<dbReference type="GO" id="GO:0004843">
    <property type="term" value="F:cysteine-type deubiquitinase activity"/>
    <property type="evidence" value="ECO:0007669"/>
    <property type="project" value="UniProtKB-UniRule"/>
</dbReference>
<dbReference type="InterPro" id="IPR028889">
    <property type="entry name" value="USP"/>
</dbReference>
<keyword evidence="4 9" id="KW-0833">Ubl conjugation pathway</keyword>
<evidence type="ECO:0000256" key="6">
    <source>
        <dbReference type="ARBA" id="ARBA00022807"/>
    </source>
</evidence>
<evidence type="ECO:0000256" key="8">
    <source>
        <dbReference type="ARBA" id="ARBA00038282"/>
    </source>
</evidence>
<dbReference type="InterPro" id="IPR018200">
    <property type="entry name" value="USP_CS"/>
</dbReference>
<dbReference type="PROSITE" id="PS00972">
    <property type="entry name" value="USP_1"/>
    <property type="match status" value="1"/>
</dbReference>
<feature type="region of interest" description="Disordered" evidence="10">
    <location>
        <begin position="129"/>
        <end position="153"/>
    </location>
</feature>
<name>M7BPE8_CHEMY</name>
<dbReference type="EMBL" id="KB521694">
    <property type="protein sequence ID" value="EMP37590.1"/>
    <property type="molecule type" value="Genomic_DNA"/>
</dbReference>
<evidence type="ECO:0000313" key="12">
    <source>
        <dbReference type="EMBL" id="EMP37590.1"/>
    </source>
</evidence>
<sequence>GANASALEKEIGPEQFPVNEHYFGLVNFGNTCYCNSVLQALYFCRPFREKVLAYKSQPRKKETLLTCLADLFHSIATQKKKVGVIPPKKFITRLRKENELFDNYMQQDAHEFLNYLLNTIADILQEERKQEKQNGRLPNGSIDNENNNSTPDPTWVHEIFQGTLTNETRCLTCETISTAVGTVGKPMDSVGSGTKSTALRDKDRSKHSTKKALLVCSSPSVPSSTPNPTPERSISSKDEDFLDLSVDVEQNTSITHCLRGFSNTETLCSEYKYYCEECRSKQEAHKRMKVKKLPMILALHLKRFKYMDQLHRYTKLSYRVVFPLELRLFNTSGDATNPDRMYDLVAVVVHCGSGPNRGHYIAIVKSHDFWLLFDDDIVEITFGFVVEKELERHQSTLCTKHKAHEDAGAHHWTLLANSLKNLQLQRRERRSQSRRGSGSSRLTAVETPRIGALGTQLRGVLLNIRWNNWDSCTGVWEESKTLGHPGKKRRIAPDPAVPLESGSVEEDATELGTKGLNIRWNHWDSCPGVHGRSTHCQNLPTLPVRDLFSLPLQRSSSRCSDMPLDDTPLNPTPMVPLDLEQFSSSSLDAPVSLTPPTPQYSFPSGSIGC</sequence>
<evidence type="ECO:0000256" key="10">
    <source>
        <dbReference type="SAM" id="MobiDB-lite"/>
    </source>
</evidence>
<organism evidence="12 13">
    <name type="scientific">Chelonia mydas</name>
    <name type="common">Green sea-turtle</name>
    <name type="synonym">Chelonia agassizi</name>
    <dbReference type="NCBI Taxonomy" id="8469"/>
    <lineage>
        <taxon>Eukaryota</taxon>
        <taxon>Metazoa</taxon>
        <taxon>Chordata</taxon>
        <taxon>Craniata</taxon>
        <taxon>Vertebrata</taxon>
        <taxon>Euteleostomi</taxon>
        <taxon>Archelosauria</taxon>
        <taxon>Testudinata</taxon>
        <taxon>Testudines</taxon>
        <taxon>Cryptodira</taxon>
        <taxon>Durocryptodira</taxon>
        <taxon>Americhelydia</taxon>
        <taxon>Chelonioidea</taxon>
        <taxon>Cheloniidae</taxon>
        <taxon>Chelonia</taxon>
    </lineage>
</organism>
<feature type="region of interest" description="Disordered" evidence="10">
    <location>
        <begin position="217"/>
        <end position="236"/>
    </location>
</feature>
<dbReference type="PANTHER" id="PTHR24006:SF647">
    <property type="entry name" value="UBIQUITIN CARBOXYL-TERMINAL HYDROLASE 12"/>
    <property type="match status" value="1"/>
</dbReference>
<feature type="region of interest" description="Disordered" evidence="10">
    <location>
        <begin position="483"/>
        <end position="506"/>
    </location>
</feature>
<dbReference type="GO" id="GO:0005829">
    <property type="term" value="C:cytosol"/>
    <property type="evidence" value="ECO:0007669"/>
    <property type="project" value="TreeGrafter"/>
</dbReference>
<dbReference type="PROSITE" id="PS50235">
    <property type="entry name" value="USP_3"/>
    <property type="match status" value="1"/>
</dbReference>
<dbReference type="AlphaFoldDB" id="M7BPE8"/>
<keyword evidence="6 9" id="KW-0788">Thiol protease</keyword>
<evidence type="ECO:0000256" key="1">
    <source>
        <dbReference type="ARBA" id="ARBA00000707"/>
    </source>
</evidence>
<dbReference type="GO" id="GO:0046872">
    <property type="term" value="F:metal ion binding"/>
    <property type="evidence" value="ECO:0007669"/>
    <property type="project" value="UniProtKB-KW"/>
</dbReference>